<gene>
    <name evidence="1" type="ORF">RBSWK_05790</name>
</gene>
<dbReference type="EMBL" id="AMWG01000162">
    <property type="protein sequence ID" value="ELP30273.1"/>
    <property type="molecule type" value="Genomic_DNA"/>
</dbReference>
<dbReference type="AlphaFoldDB" id="L7C8A6"/>
<organism evidence="1 2">
    <name type="scientific">Rhodopirellula baltica SWK14</name>
    <dbReference type="NCBI Taxonomy" id="993516"/>
    <lineage>
        <taxon>Bacteria</taxon>
        <taxon>Pseudomonadati</taxon>
        <taxon>Planctomycetota</taxon>
        <taxon>Planctomycetia</taxon>
        <taxon>Pirellulales</taxon>
        <taxon>Pirellulaceae</taxon>
        <taxon>Rhodopirellula</taxon>
    </lineage>
</organism>
<name>L7C8A6_RHOBT</name>
<reference evidence="1 2" key="1">
    <citation type="journal article" date="2013" name="Mar. Genomics">
        <title>Expression of sulfatases in Rhodopirellula baltica and the diversity of sulfatases in the genus Rhodopirellula.</title>
        <authorList>
            <person name="Wegner C.E."/>
            <person name="Richter-Heitmann T."/>
            <person name="Klindworth A."/>
            <person name="Klockow C."/>
            <person name="Richter M."/>
            <person name="Achstetter T."/>
            <person name="Glockner F.O."/>
            <person name="Harder J."/>
        </authorList>
    </citation>
    <scope>NUCLEOTIDE SEQUENCE [LARGE SCALE GENOMIC DNA]</scope>
    <source>
        <strain evidence="1 2">SWK14</strain>
    </source>
</reference>
<evidence type="ECO:0000313" key="2">
    <source>
        <dbReference type="Proteomes" id="UP000010959"/>
    </source>
</evidence>
<comment type="caution">
    <text evidence="1">The sequence shown here is derived from an EMBL/GenBank/DDBJ whole genome shotgun (WGS) entry which is preliminary data.</text>
</comment>
<protein>
    <submittedName>
        <fullName evidence="1">Uncharacterized protein</fullName>
    </submittedName>
</protein>
<dbReference type="PATRIC" id="fig|993516.3.peg.6204"/>
<evidence type="ECO:0000313" key="1">
    <source>
        <dbReference type="EMBL" id="ELP30273.1"/>
    </source>
</evidence>
<proteinExistence type="predicted"/>
<dbReference type="Proteomes" id="UP000010959">
    <property type="component" value="Unassembled WGS sequence"/>
</dbReference>
<accession>L7C8A6</accession>
<sequence>MFTVTSEILAKTPEWKIGEGPIPCGIGTAIQVAKERHDKTEFGGFGELHAWSYHRAVLVSADDNRFYWLVTYKGPYDPSLFNGPGGYSYPGARTRYIHYPVLMSGELAPERARNDKPAEYRSRMIKDFDYRNVIETAGWPHLLNDIEEWHERRKDDPFAPAETKPNVR</sequence>